<organism evidence="2 3">
    <name type="scientific">Diplodia corticola</name>
    <dbReference type="NCBI Taxonomy" id="236234"/>
    <lineage>
        <taxon>Eukaryota</taxon>
        <taxon>Fungi</taxon>
        <taxon>Dikarya</taxon>
        <taxon>Ascomycota</taxon>
        <taxon>Pezizomycotina</taxon>
        <taxon>Dothideomycetes</taxon>
        <taxon>Dothideomycetes incertae sedis</taxon>
        <taxon>Botryosphaeriales</taxon>
        <taxon>Botryosphaeriaceae</taxon>
        <taxon>Diplodia</taxon>
    </lineage>
</organism>
<gene>
    <name evidence="2" type="ORF">BKCO1_5300086</name>
</gene>
<dbReference type="CDD" id="cd22851">
    <property type="entry name" value="SMN_N"/>
    <property type="match status" value="1"/>
</dbReference>
<evidence type="ECO:0000313" key="3">
    <source>
        <dbReference type="Proteomes" id="UP000183809"/>
    </source>
</evidence>
<dbReference type="EMBL" id="MNUE01000053">
    <property type="protein sequence ID" value="OJD31041.1"/>
    <property type="molecule type" value="Genomic_DNA"/>
</dbReference>
<dbReference type="RefSeq" id="XP_020127301.1">
    <property type="nucleotide sequence ID" value="XM_020277198.1"/>
</dbReference>
<name>A0A1J9QRJ8_9PEZI</name>
<keyword evidence="3" id="KW-1185">Reference proteome</keyword>
<reference evidence="2 3" key="1">
    <citation type="submission" date="2016-10" db="EMBL/GenBank/DDBJ databases">
        <title>Proteomics and genomics reveal pathogen-plant mechanisms compatible with a hemibiotrophic lifestyle of Diplodia corticola.</title>
        <authorList>
            <person name="Fernandes I."/>
            <person name="De Jonge R."/>
            <person name="Van De Peer Y."/>
            <person name="Devreese B."/>
            <person name="Alves A."/>
            <person name="Esteves A.C."/>
        </authorList>
    </citation>
    <scope>NUCLEOTIDE SEQUENCE [LARGE SCALE GENOMIC DNA]</scope>
    <source>
        <strain evidence="2 3">CBS 112549</strain>
    </source>
</reference>
<proteinExistence type="predicted"/>
<dbReference type="STRING" id="236234.A0A1J9QRJ8"/>
<dbReference type="OrthoDB" id="197400at2759"/>
<feature type="region of interest" description="Disordered" evidence="1">
    <location>
        <begin position="127"/>
        <end position="149"/>
    </location>
</feature>
<accession>A0A1J9QRJ8</accession>
<dbReference type="AlphaFoldDB" id="A0A1J9QRJ8"/>
<dbReference type="Proteomes" id="UP000183809">
    <property type="component" value="Unassembled WGS sequence"/>
</dbReference>
<dbReference type="GeneID" id="31017459"/>
<feature type="compositionally biased region" description="Basic and acidic residues" evidence="1">
    <location>
        <begin position="77"/>
        <end position="90"/>
    </location>
</feature>
<protein>
    <submittedName>
        <fullName evidence="2">Survival motor neuron</fullName>
    </submittedName>
</protein>
<evidence type="ECO:0000256" key="1">
    <source>
        <dbReference type="SAM" id="MobiDB-lite"/>
    </source>
</evidence>
<sequence length="181" mass="19709">MTGIDIFAQGAWDDRALVKGWNAQVNEYKKYHSLQKRDKKVPLSEMLTAAEIFDLADLAEPEELEEMGISAHAQSRAKLEHESQGAHTADDGTAYQPPMANHASDAAAPSEETDAAALQLMQEAEMQNVAQPPSAPPMPGTAHATAPGQGDALKNMQMAFYYAGYYQHQYETQLQSAQKSG</sequence>
<feature type="region of interest" description="Disordered" evidence="1">
    <location>
        <begin position="68"/>
        <end position="114"/>
    </location>
</feature>
<comment type="caution">
    <text evidence="2">The sequence shown here is derived from an EMBL/GenBank/DDBJ whole genome shotgun (WGS) entry which is preliminary data.</text>
</comment>
<evidence type="ECO:0000313" key="2">
    <source>
        <dbReference type="EMBL" id="OJD31041.1"/>
    </source>
</evidence>